<feature type="transmembrane region" description="Helical" evidence="1">
    <location>
        <begin position="257"/>
        <end position="276"/>
    </location>
</feature>
<feature type="transmembrane region" description="Helical" evidence="1">
    <location>
        <begin position="410"/>
        <end position="437"/>
    </location>
</feature>
<comment type="caution">
    <text evidence="2">The sequence shown here is derived from an EMBL/GenBank/DDBJ whole genome shotgun (WGS) entry which is preliminary data.</text>
</comment>
<gene>
    <name evidence="2" type="ORF">ASZ90_018444</name>
</gene>
<reference evidence="2" key="1">
    <citation type="journal article" date="2015" name="Proc. Natl. Acad. Sci. U.S.A.">
        <title>Networks of energetic and metabolic interactions define dynamics in microbial communities.</title>
        <authorList>
            <person name="Embree M."/>
            <person name="Liu J.K."/>
            <person name="Al-Bassam M.M."/>
            <person name="Zengler K."/>
        </authorList>
    </citation>
    <scope>NUCLEOTIDE SEQUENCE</scope>
</reference>
<evidence type="ECO:0000313" key="2">
    <source>
        <dbReference type="EMBL" id="KUG04223.1"/>
    </source>
</evidence>
<keyword evidence="1" id="KW-0812">Transmembrane</keyword>
<feature type="transmembrane region" description="Helical" evidence="1">
    <location>
        <begin position="349"/>
        <end position="371"/>
    </location>
</feature>
<name>A0A0W8E6F5_9ZZZZ</name>
<dbReference type="AlphaFoldDB" id="A0A0W8E6F5"/>
<keyword evidence="1" id="KW-1133">Transmembrane helix</keyword>
<feature type="transmembrane region" description="Helical" evidence="1">
    <location>
        <begin position="198"/>
        <end position="222"/>
    </location>
</feature>
<proteinExistence type="predicted"/>
<protein>
    <submittedName>
        <fullName evidence="2">Uncharacterized protein</fullName>
    </submittedName>
</protein>
<sequence>MREFREYGKENRFIPAGPFKVRLPGVHYRWEWADYIQGLIMCAVCLGAIPILQETLGMPFEVAIAIVVLNGFLYTWHTLLGDPVVPGWITPAIPLLIAYCLLFPEGAPRMQALIAFEMGLGIFAIFLGITGLAGKLISLIPHCIKSGVIMGAGFSAIYMIFIAGGKFDLFPITCTLCLIVAFYLLFSNHFKSLMAKGGIWSTVGNLGILPCIIVAIIAAPLVGETPWPVIEWSITKPAFGVLWTEWVPWGALGWPTLSMYAASIPTILAVYIVLFGDVVQSQALVKDADITRPDELIEYSPDRAHLIFGMRNLIMSIMGPDITMCGPLWAAMQVVTCERYKKGRDSMDSIFGGAASFRWGTFTGYWLMPIVTLTKPILPVALALTMIVQGFVSVRIGVMESRSFRDLGIAGVIGGVLLAKGAAYAFAVGILATFLAYGNDFFKGDVEFGHLWSDQIEKWLAKEEELIKESDTVKIA</sequence>
<organism evidence="2">
    <name type="scientific">hydrocarbon metagenome</name>
    <dbReference type="NCBI Taxonomy" id="938273"/>
    <lineage>
        <taxon>unclassified sequences</taxon>
        <taxon>metagenomes</taxon>
        <taxon>ecological metagenomes</taxon>
    </lineage>
</organism>
<feature type="transmembrane region" description="Helical" evidence="1">
    <location>
        <begin position="32"/>
        <end position="52"/>
    </location>
</feature>
<feature type="transmembrane region" description="Helical" evidence="1">
    <location>
        <begin position="88"/>
        <end position="107"/>
    </location>
</feature>
<evidence type="ECO:0000256" key="1">
    <source>
        <dbReference type="SAM" id="Phobius"/>
    </source>
</evidence>
<feature type="transmembrane region" description="Helical" evidence="1">
    <location>
        <begin position="146"/>
        <end position="163"/>
    </location>
</feature>
<dbReference type="EMBL" id="LNQE01001856">
    <property type="protein sequence ID" value="KUG04223.1"/>
    <property type="molecule type" value="Genomic_DNA"/>
</dbReference>
<keyword evidence="1" id="KW-0472">Membrane</keyword>
<feature type="transmembrane region" description="Helical" evidence="1">
    <location>
        <begin position="58"/>
        <end position="76"/>
    </location>
</feature>
<accession>A0A0W8E6F5</accession>
<feature type="transmembrane region" description="Helical" evidence="1">
    <location>
        <begin position="169"/>
        <end position="186"/>
    </location>
</feature>
<feature type="transmembrane region" description="Helical" evidence="1">
    <location>
        <begin position="377"/>
        <end position="398"/>
    </location>
</feature>
<feature type="transmembrane region" description="Helical" evidence="1">
    <location>
        <begin position="113"/>
        <end position="134"/>
    </location>
</feature>